<evidence type="ECO:0000313" key="9">
    <source>
        <dbReference type="EMBL" id="CAI6347182.1"/>
    </source>
</evidence>
<evidence type="ECO:0000256" key="1">
    <source>
        <dbReference type="ARBA" id="ARBA00004141"/>
    </source>
</evidence>
<reference evidence="9 10" key="1">
    <citation type="submission" date="2023-01" db="EMBL/GenBank/DDBJ databases">
        <authorList>
            <person name="Whitehead M."/>
        </authorList>
    </citation>
    <scope>NUCLEOTIDE SEQUENCE [LARGE SCALE GENOMIC DNA]</scope>
</reference>
<protein>
    <recommendedName>
        <fullName evidence="8">Amino acid transporter transmembrane domain-containing protein</fullName>
    </recommendedName>
</protein>
<feature type="transmembrane region" description="Helical" evidence="7">
    <location>
        <begin position="478"/>
        <end position="499"/>
    </location>
</feature>
<feature type="transmembrane region" description="Helical" evidence="7">
    <location>
        <begin position="36"/>
        <end position="66"/>
    </location>
</feature>
<feature type="transmembrane region" description="Helical" evidence="7">
    <location>
        <begin position="248"/>
        <end position="267"/>
    </location>
</feature>
<comment type="similarity">
    <text evidence="6">Belongs to the TMEM104 family.</text>
</comment>
<evidence type="ECO:0000256" key="2">
    <source>
        <dbReference type="ARBA" id="ARBA00022692"/>
    </source>
</evidence>
<feature type="transmembrane region" description="Helical" evidence="7">
    <location>
        <begin position="151"/>
        <end position="172"/>
    </location>
</feature>
<proteinExistence type="inferred from homology"/>
<comment type="caution">
    <text evidence="9">The sequence shown here is derived from an EMBL/GenBank/DDBJ whole genome shotgun (WGS) entry which is preliminary data.</text>
</comment>
<evidence type="ECO:0000256" key="4">
    <source>
        <dbReference type="ARBA" id="ARBA00023136"/>
    </source>
</evidence>
<comment type="subcellular location">
    <subcellularLocation>
        <location evidence="1">Membrane</location>
        <topology evidence="1">Multi-pass membrane protein</topology>
    </subcellularLocation>
</comment>
<dbReference type="Proteomes" id="UP001160148">
    <property type="component" value="Unassembled WGS sequence"/>
</dbReference>
<dbReference type="Pfam" id="PF01490">
    <property type="entry name" value="Aa_trans"/>
    <property type="match status" value="1"/>
</dbReference>
<dbReference type="InterPro" id="IPR013057">
    <property type="entry name" value="AA_transpt_TM"/>
</dbReference>
<name>A0AAV0VVH1_9HEMI</name>
<accession>A0AAV0VVH1</accession>
<feature type="transmembrane region" description="Helical" evidence="7">
    <location>
        <begin position="9"/>
        <end position="30"/>
    </location>
</feature>
<organism evidence="9 10">
    <name type="scientific">Macrosiphum euphorbiae</name>
    <name type="common">potato aphid</name>
    <dbReference type="NCBI Taxonomy" id="13131"/>
    <lineage>
        <taxon>Eukaryota</taxon>
        <taxon>Metazoa</taxon>
        <taxon>Ecdysozoa</taxon>
        <taxon>Arthropoda</taxon>
        <taxon>Hexapoda</taxon>
        <taxon>Insecta</taxon>
        <taxon>Pterygota</taxon>
        <taxon>Neoptera</taxon>
        <taxon>Paraneoptera</taxon>
        <taxon>Hemiptera</taxon>
        <taxon>Sternorrhyncha</taxon>
        <taxon>Aphidomorpha</taxon>
        <taxon>Aphidoidea</taxon>
        <taxon>Aphididae</taxon>
        <taxon>Macrosiphini</taxon>
        <taxon>Macrosiphum</taxon>
    </lineage>
</organism>
<keyword evidence="2 7" id="KW-0812">Transmembrane</keyword>
<dbReference type="PANTHER" id="PTHR16189:SF0">
    <property type="entry name" value="TRANSMEMBRANE PROTEIN 104"/>
    <property type="match status" value="1"/>
</dbReference>
<feature type="transmembrane region" description="Helical" evidence="7">
    <location>
        <begin position="431"/>
        <end position="457"/>
    </location>
</feature>
<dbReference type="PANTHER" id="PTHR16189">
    <property type="entry name" value="TRANSMEMBRANE PROTEIN 104-RELATED"/>
    <property type="match status" value="1"/>
</dbReference>
<evidence type="ECO:0000256" key="7">
    <source>
        <dbReference type="SAM" id="Phobius"/>
    </source>
</evidence>
<dbReference type="GO" id="GO:0016020">
    <property type="term" value="C:membrane"/>
    <property type="evidence" value="ECO:0007669"/>
    <property type="project" value="UniProtKB-SubCell"/>
</dbReference>
<evidence type="ECO:0000256" key="5">
    <source>
        <dbReference type="ARBA" id="ARBA00023180"/>
    </source>
</evidence>
<feature type="transmembrane region" description="Helical" evidence="7">
    <location>
        <begin position="287"/>
        <end position="306"/>
    </location>
</feature>
<keyword evidence="3 7" id="KW-1133">Transmembrane helix</keyword>
<sequence>MSSLYSTPIGLIFVFNLIIGPGSLTLPAVVQETGWLLSGIFIATMAFLSYITFTFVIEAITITNSITQLRKLQMMKSVTRVLKSCKDMMPQVSSVNYDRLSNASTDSYNSDNEAPIFDNPVLPTSSSLLDFPPESVELLSLDNRIEMGEMVAVLLPPFAKVMFFFSISGYLFGDLSIYYKAIGQSLVDFTCDHKSNNRSANKSDLCWENSSYTKHEIYLSYLMLYILIIGPFTFFSAQNTKYLQVVGFFMRIIAIIAMVVLATIRLISPTQKHGYTPASNFMAMPQLIGASIYAFMCHHSIPSVISPIKNKNKILLKVAANFLLVYTLYMCLCMTGVFAFPKVNELYTINFTPSQDTGLLFYKLIDSILVLFPVLTISISFPVIAITLRNNIQVMFLPSDAHWIWKRIVIPLFSLITPVLLAAFVTRLEVLVSIVAVYAGTGIQYATPALLVMAARAEIPQQVAAIKNDYCSPFKSKYWPLCILIWTVICVIVLTISLISKEFQ</sequence>
<evidence type="ECO:0000256" key="3">
    <source>
        <dbReference type="ARBA" id="ARBA00022989"/>
    </source>
</evidence>
<evidence type="ECO:0000313" key="10">
    <source>
        <dbReference type="Proteomes" id="UP001160148"/>
    </source>
</evidence>
<feature type="transmembrane region" description="Helical" evidence="7">
    <location>
        <begin position="360"/>
        <end position="388"/>
    </location>
</feature>
<feature type="transmembrane region" description="Helical" evidence="7">
    <location>
        <begin position="408"/>
        <end position="425"/>
    </location>
</feature>
<feature type="domain" description="Amino acid transporter transmembrane" evidence="8">
    <location>
        <begin position="147"/>
        <end position="457"/>
    </location>
</feature>
<dbReference type="AlphaFoldDB" id="A0AAV0VVH1"/>
<feature type="transmembrane region" description="Helical" evidence="7">
    <location>
        <begin position="217"/>
        <end position="236"/>
    </location>
</feature>
<evidence type="ECO:0000259" key="8">
    <source>
        <dbReference type="Pfam" id="PF01490"/>
    </source>
</evidence>
<gene>
    <name evidence="9" type="ORF">MEUPH1_LOCUS3998</name>
</gene>
<keyword evidence="10" id="KW-1185">Reference proteome</keyword>
<dbReference type="EMBL" id="CARXXK010000001">
    <property type="protein sequence ID" value="CAI6347182.1"/>
    <property type="molecule type" value="Genomic_DNA"/>
</dbReference>
<keyword evidence="4 7" id="KW-0472">Membrane</keyword>
<feature type="transmembrane region" description="Helical" evidence="7">
    <location>
        <begin position="318"/>
        <end position="340"/>
    </location>
</feature>
<keyword evidence="5" id="KW-0325">Glycoprotein</keyword>
<evidence type="ECO:0000256" key="6">
    <source>
        <dbReference type="ARBA" id="ARBA00038166"/>
    </source>
</evidence>